<evidence type="ECO:0000313" key="2">
    <source>
        <dbReference type="Proteomes" id="UP000019149"/>
    </source>
</evidence>
<comment type="caution">
    <text evidence="1">The sequence shown here is derived from an EMBL/GenBank/DDBJ whole genome shotgun (WGS) entry which is preliminary data.</text>
</comment>
<dbReference type="KEGG" id="egl:EGR_09613"/>
<accession>W6U365</accession>
<dbReference type="CTD" id="36345328"/>
<protein>
    <submittedName>
        <fullName evidence="1">Uncharacterized protein</fullName>
    </submittedName>
</protein>
<proteinExistence type="predicted"/>
<dbReference type="AlphaFoldDB" id="W6U365"/>
<gene>
    <name evidence="1" type="ORF">EGR_09613</name>
</gene>
<organism evidence="1 2">
    <name type="scientific">Echinococcus granulosus</name>
    <name type="common">Hydatid tapeworm</name>
    <dbReference type="NCBI Taxonomy" id="6210"/>
    <lineage>
        <taxon>Eukaryota</taxon>
        <taxon>Metazoa</taxon>
        <taxon>Spiralia</taxon>
        <taxon>Lophotrochozoa</taxon>
        <taxon>Platyhelminthes</taxon>
        <taxon>Cestoda</taxon>
        <taxon>Eucestoda</taxon>
        <taxon>Cyclophyllidea</taxon>
        <taxon>Taeniidae</taxon>
        <taxon>Echinococcus</taxon>
        <taxon>Echinococcus granulosus group</taxon>
    </lineage>
</organism>
<keyword evidence="2" id="KW-1185">Reference proteome</keyword>
<dbReference type="EMBL" id="APAU02000156">
    <property type="protein sequence ID" value="EUB55543.1"/>
    <property type="molecule type" value="Genomic_DNA"/>
</dbReference>
<evidence type="ECO:0000313" key="1">
    <source>
        <dbReference type="EMBL" id="EUB55543.1"/>
    </source>
</evidence>
<dbReference type="RefSeq" id="XP_024346739.1">
    <property type="nucleotide sequence ID" value="XM_024498862.1"/>
</dbReference>
<dbReference type="GeneID" id="36345328"/>
<reference evidence="1 2" key="1">
    <citation type="journal article" date="2013" name="Nat. Genet.">
        <title>The genome of the hydatid tapeworm Echinococcus granulosus.</title>
        <authorList>
            <person name="Zheng H."/>
            <person name="Zhang W."/>
            <person name="Zhang L."/>
            <person name="Zhang Z."/>
            <person name="Li J."/>
            <person name="Lu G."/>
            <person name="Zhu Y."/>
            <person name="Wang Y."/>
            <person name="Huang Y."/>
            <person name="Liu J."/>
            <person name="Kang H."/>
            <person name="Chen J."/>
            <person name="Wang L."/>
            <person name="Chen A."/>
            <person name="Yu S."/>
            <person name="Gao Z."/>
            <person name="Jin L."/>
            <person name="Gu W."/>
            <person name="Wang Z."/>
            <person name="Zhao L."/>
            <person name="Shi B."/>
            <person name="Wen H."/>
            <person name="Lin R."/>
            <person name="Jones M.K."/>
            <person name="Brejova B."/>
            <person name="Vinar T."/>
            <person name="Zhao G."/>
            <person name="McManus D.P."/>
            <person name="Chen Z."/>
            <person name="Zhou Y."/>
            <person name="Wang S."/>
        </authorList>
    </citation>
    <scope>NUCLEOTIDE SEQUENCE [LARGE SCALE GENOMIC DNA]</scope>
</reference>
<dbReference type="Proteomes" id="UP000019149">
    <property type="component" value="Unassembled WGS sequence"/>
</dbReference>
<name>W6U365_ECHGR</name>
<sequence length="80" mass="8932">MKLNAFGNKTKEKCRSESGDMHAMHNISMMTDSPVKIGMEIHECMAQYPMEENALLCLVNAAAAQKKEVKSATCAFNYMQ</sequence>